<dbReference type="OMA" id="DERDQCI"/>
<dbReference type="Proteomes" id="UP000054937">
    <property type="component" value="Unassembled WGS sequence"/>
</dbReference>
<accession>A0A0V0Q7I7</accession>
<evidence type="ECO:0000259" key="1">
    <source>
        <dbReference type="Pfam" id="PF09346"/>
    </source>
</evidence>
<dbReference type="Gene3D" id="3.40.1580.10">
    <property type="entry name" value="SMI1/KNR4-like"/>
    <property type="match status" value="1"/>
</dbReference>
<dbReference type="InterPro" id="IPR037883">
    <property type="entry name" value="Knr4/Smi1-like_sf"/>
</dbReference>
<reference evidence="2 3" key="1">
    <citation type="journal article" date="2015" name="Sci. Rep.">
        <title>Genome of the facultative scuticociliatosis pathogen Pseudocohnilembus persalinus provides insight into its virulence through horizontal gene transfer.</title>
        <authorList>
            <person name="Xiong J."/>
            <person name="Wang G."/>
            <person name="Cheng J."/>
            <person name="Tian M."/>
            <person name="Pan X."/>
            <person name="Warren A."/>
            <person name="Jiang C."/>
            <person name="Yuan D."/>
            <person name="Miao W."/>
        </authorList>
    </citation>
    <scope>NUCLEOTIDE SEQUENCE [LARGE SCALE GENOMIC DNA]</scope>
    <source>
        <strain evidence="2">36N120E</strain>
    </source>
</reference>
<dbReference type="SUPFAM" id="SSF160631">
    <property type="entry name" value="SMI1/KNR4-like"/>
    <property type="match status" value="1"/>
</dbReference>
<dbReference type="InterPro" id="IPR018958">
    <property type="entry name" value="Knr4/Smi1-like_dom"/>
</dbReference>
<evidence type="ECO:0000313" key="3">
    <source>
        <dbReference type="Proteomes" id="UP000054937"/>
    </source>
</evidence>
<dbReference type="InParanoid" id="A0A0V0Q7I7"/>
<keyword evidence="3" id="KW-1185">Reference proteome</keyword>
<gene>
    <name evidence="2" type="ORF">PPERSA_02154</name>
</gene>
<dbReference type="OrthoDB" id="310697at2759"/>
<organism evidence="2 3">
    <name type="scientific">Pseudocohnilembus persalinus</name>
    <name type="common">Ciliate</name>
    <dbReference type="NCBI Taxonomy" id="266149"/>
    <lineage>
        <taxon>Eukaryota</taxon>
        <taxon>Sar</taxon>
        <taxon>Alveolata</taxon>
        <taxon>Ciliophora</taxon>
        <taxon>Intramacronucleata</taxon>
        <taxon>Oligohymenophorea</taxon>
        <taxon>Scuticociliatia</taxon>
        <taxon>Philasterida</taxon>
        <taxon>Pseudocohnilembidae</taxon>
        <taxon>Pseudocohnilembus</taxon>
    </lineage>
</organism>
<proteinExistence type="predicted"/>
<evidence type="ECO:0000313" key="2">
    <source>
        <dbReference type="EMBL" id="KRW98176.1"/>
    </source>
</evidence>
<protein>
    <recommendedName>
        <fullName evidence="1">Knr4/Smi1-like domain-containing protein</fullName>
    </recommendedName>
</protein>
<name>A0A0V0Q7I7_PSEPJ</name>
<dbReference type="AlphaFoldDB" id="A0A0V0Q7I7"/>
<dbReference type="EMBL" id="LDAU01000267">
    <property type="protein sequence ID" value="KRW98176.1"/>
    <property type="molecule type" value="Genomic_DNA"/>
</dbReference>
<comment type="caution">
    <text evidence="2">The sequence shown here is derived from an EMBL/GenBank/DDBJ whole genome shotgun (WGS) entry which is preliminary data.</text>
</comment>
<sequence>MDHKIQVDVDSHPRGDNISVEELQQALKDYQNWLKDNAKPAYEKIQTGASAQQIKQMREEIKFDSLHIMFQKLLEQINGGLQLHDSFLTLSTDDIISIQEVNAVSGYWKNNYITFGQDQEQNYLILENDTGKVLSWNNDEGIQEELSTNLGLYIEKIRNQVLKKQLEYVEEIGLVENQN</sequence>
<feature type="domain" description="Knr4/Smi1-like" evidence="1">
    <location>
        <begin position="48"/>
        <end position="155"/>
    </location>
</feature>
<dbReference type="Pfam" id="PF09346">
    <property type="entry name" value="SMI1_KNR4"/>
    <property type="match status" value="1"/>
</dbReference>